<sequence>MVRSRIDDDRIRVSTYISNQIRARNCAQITNEESKVGRINKGICGPQSIVSSDVSLNDKRKIMSASASTGLQSDSSLRSTPASSLESIDNVIHRSISQVVLERPENVDAHDDKFIIQDEGESSDGGSDHSKR</sequence>
<proteinExistence type="predicted"/>
<protein>
    <submittedName>
        <fullName evidence="2">Uncharacterized protein</fullName>
    </submittedName>
</protein>
<evidence type="ECO:0000313" key="2">
    <source>
        <dbReference type="WBParaSite" id="RSKR_0000046800.1"/>
    </source>
</evidence>
<evidence type="ECO:0000313" key="1">
    <source>
        <dbReference type="Proteomes" id="UP000095286"/>
    </source>
</evidence>
<name>A0AC35TH19_9BILA</name>
<dbReference type="WBParaSite" id="RSKR_0000046800.1">
    <property type="protein sequence ID" value="RSKR_0000046800.1"/>
    <property type="gene ID" value="RSKR_0000046800"/>
</dbReference>
<accession>A0AC35TH19</accession>
<organism evidence="1 2">
    <name type="scientific">Rhabditophanes sp. KR3021</name>
    <dbReference type="NCBI Taxonomy" id="114890"/>
    <lineage>
        <taxon>Eukaryota</taxon>
        <taxon>Metazoa</taxon>
        <taxon>Ecdysozoa</taxon>
        <taxon>Nematoda</taxon>
        <taxon>Chromadorea</taxon>
        <taxon>Rhabditida</taxon>
        <taxon>Tylenchina</taxon>
        <taxon>Panagrolaimomorpha</taxon>
        <taxon>Strongyloidoidea</taxon>
        <taxon>Alloionematidae</taxon>
        <taxon>Rhabditophanes</taxon>
    </lineage>
</organism>
<dbReference type="Proteomes" id="UP000095286">
    <property type="component" value="Unplaced"/>
</dbReference>
<reference evidence="2" key="1">
    <citation type="submission" date="2016-11" db="UniProtKB">
        <authorList>
            <consortium name="WormBaseParasite"/>
        </authorList>
    </citation>
    <scope>IDENTIFICATION</scope>
    <source>
        <strain evidence="2">KR3021</strain>
    </source>
</reference>